<dbReference type="Gene3D" id="3.30.565.10">
    <property type="entry name" value="Histidine kinase-like ATPase, C-terminal domain"/>
    <property type="match status" value="1"/>
</dbReference>
<keyword evidence="6 12" id="KW-0812">Transmembrane</keyword>
<dbReference type="SMART" id="SM00388">
    <property type="entry name" value="HisKA"/>
    <property type="match status" value="1"/>
</dbReference>
<comment type="subcellular location">
    <subcellularLocation>
        <location evidence="2">Cell membrane</location>
    </subcellularLocation>
</comment>
<dbReference type="SUPFAM" id="SSF158472">
    <property type="entry name" value="HAMP domain-like"/>
    <property type="match status" value="1"/>
</dbReference>
<protein>
    <recommendedName>
        <fullName evidence="3">histidine kinase</fullName>
        <ecNumber evidence="3">2.7.13.3</ecNumber>
    </recommendedName>
</protein>
<evidence type="ECO:0000313" key="15">
    <source>
        <dbReference type="EMBL" id="KGM09251.1"/>
    </source>
</evidence>
<dbReference type="PRINTS" id="PR00344">
    <property type="entry name" value="BCTRLSENSOR"/>
</dbReference>
<evidence type="ECO:0000256" key="8">
    <source>
        <dbReference type="ARBA" id="ARBA00022989"/>
    </source>
</evidence>
<evidence type="ECO:0000256" key="9">
    <source>
        <dbReference type="ARBA" id="ARBA00023012"/>
    </source>
</evidence>
<evidence type="ECO:0000259" key="13">
    <source>
        <dbReference type="PROSITE" id="PS50109"/>
    </source>
</evidence>
<dbReference type="PANTHER" id="PTHR45436">
    <property type="entry name" value="SENSOR HISTIDINE KINASE YKOH"/>
    <property type="match status" value="1"/>
</dbReference>
<dbReference type="PROSITE" id="PS50109">
    <property type="entry name" value="HIS_KIN"/>
    <property type="match status" value="1"/>
</dbReference>
<reference evidence="15 16" key="1">
    <citation type="submission" date="2013-08" db="EMBL/GenBank/DDBJ databases">
        <title>Genome sequencing of Cellulomonas carbonis T26.</title>
        <authorList>
            <person name="Chen F."/>
            <person name="Li Y."/>
            <person name="Wang G."/>
        </authorList>
    </citation>
    <scope>NUCLEOTIDE SEQUENCE [LARGE SCALE GENOMIC DNA]</scope>
    <source>
        <strain evidence="15 16">T26</strain>
    </source>
</reference>
<dbReference type="PANTHER" id="PTHR45436:SF5">
    <property type="entry name" value="SENSOR HISTIDINE KINASE TRCS"/>
    <property type="match status" value="1"/>
</dbReference>
<evidence type="ECO:0000256" key="5">
    <source>
        <dbReference type="ARBA" id="ARBA00022679"/>
    </source>
</evidence>
<comment type="caution">
    <text evidence="15">The sequence shown here is derived from an EMBL/GenBank/DDBJ whole genome shotgun (WGS) entry which is preliminary data.</text>
</comment>
<dbReference type="InterPro" id="IPR003660">
    <property type="entry name" value="HAMP_dom"/>
</dbReference>
<feature type="transmembrane region" description="Helical" evidence="12">
    <location>
        <begin position="66"/>
        <end position="88"/>
    </location>
</feature>
<dbReference type="CDD" id="cd06225">
    <property type="entry name" value="HAMP"/>
    <property type="match status" value="1"/>
</dbReference>
<dbReference type="CDD" id="cd00075">
    <property type="entry name" value="HATPase"/>
    <property type="match status" value="1"/>
</dbReference>
<dbReference type="SMART" id="SM00304">
    <property type="entry name" value="HAMP"/>
    <property type="match status" value="1"/>
</dbReference>
<feature type="region of interest" description="Disordered" evidence="11">
    <location>
        <begin position="1"/>
        <end position="59"/>
    </location>
</feature>
<proteinExistence type="predicted"/>
<dbReference type="InterPro" id="IPR003594">
    <property type="entry name" value="HATPase_dom"/>
</dbReference>
<feature type="domain" description="HAMP" evidence="14">
    <location>
        <begin position="255"/>
        <end position="307"/>
    </location>
</feature>
<feature type="transmembrane region" description="Helical" evidence="12">
    <location>
        <begin position="235"/>
        <end position="254"/>
    </location>
</feature>
<gene>
    <name evidence="15" type="ORF">N868_03705</name>
</gene>
<keyword evidence="5" id="KW-0808">Transferase</keyword>
<sequence>MTGTTGTTTARTTTTGTTARTTMTTTEPRTSGDDQPTEVIPLPDDGARTRPADGAARRPTSVRTRILAAVVALAAVGMAVAGGTAFLLQRERVDELADDSLRRRVEEFRTLATEGVDPATGGPFTTAEDLMRTAMRRSVPAPVEGLMAVVDGRVALVEPDPVAVRPEDVPQLVAAGVAAQDDTRVRLRTVVTADRSYRYATVPVSVEGDPSTGALVVAVDRETAHAELVRTYRTFALVGLAALAVLAAVGWLVAGRLLAPLRALRDTAQRITDTDLSQRIPVHGDDDISELARTVNSMVERLERSFASQRQLLDDAGHELRTPVTIVRGHLEVMDVADPDDVRQTRRLVLDELDRMQLLVDDLVVLATVERPDFVAPVATDVGVLTDDVLDRARLLGDHAWRVEARADVVVPLDERRVTQAWLQLAANAAKFAPAGSTVRLGSRVLGDEVELWVRDEGPGIAPAHAERVFARFQRGVQGRGVEGSGLGLAIVRAIARAHGGDAFVDPHVTTGARVVVALPLGTPPPDETQEEPR</sequence>
<evidence type="ECO:0000313" key="16">
    <source>
        <dbReference type="Proteomes" id="UP000029839"/>
    </source>
</evidence>
<dbReference type="GO" id="GO:0000155">
    <property type="term" value="F:phosphorelay sensor kinase activity"/>
    <property type="evidence" value="ECO:0007669"/>
    <property type="project" value="InterPro"/>
</dbReference>
<keyword evidence="9" id="KW-0902">Two-component regulatory system</keyword>
<dbReference type="InterPro" id="IPR003661">
    <property type="entry name" value="HisK_dim/P_dom"/>
</dbReference>
<keyword evidence="10 12" id="KW-0472">Membrane</keyword>
<dbReference type="Gene3D" id="1.10.287.130">
    <property type="match status" value="1"/>
</dbReference>
<evidence type="ECO:0000256" key="4">
    <source>
        <dbReference type="ARBA" id="ARBA00022553"/>
    </source>
</evidence>
<feature type="compositionally biased region" description="Low complexity" evidence="11">
    <location>
        <begin position="1"/>
        <end position="26"/>
    </location>
</feature>
<keyword evidence="4" id="KW-0597">Phosphoprotein</keyword>
<dbReference type="InterPro" id="IPR036097">
    <property type="entry name" value="HisK_dim/P_sf"/>
</dbReference>
<accession>A0A0A0BMT9</accession>
<dbReference type="EC" id="2.7.13.3" evidence="3"/>
<dbReference type="AlphaFoldDB" id="A0A0A0BMT9"/>
<evidence type="ECO:0000256" key="10">
    <source>
        <dbReference type="ARBA" id="ARBA00023136"/>
    </source>
</evidence>
<evidence type="ECO:0000256" key="1">
    <source>
        <dbReference type="ARBA" id="ARBA00000085"/>
    </source>
</evidence>
<evidence type="ECO:0000256" key="12">
    <source>
        <dbReference type="SAM" id="Phobius"/>
    </source>
</evidence>
<evidence type="ECO:0000256" key="7">
    <source>
        <dbReference type="ARBA" id="ARBA00022777"/>
    </source>
</evidence>
<dbReference type="InterPro" id="IPR050428">
    <property type="entry name" value="TCS_sensor_his_kinase"/>
</dbReference>
<dbReference type="Pfam" id="PF00672">
    <property type="entry name" value="HAMP"/>
    <property type="match status" value="1"/>
</dbReference>
<keyword evidence="16" id="KW-1185">Reference proteome</keyword>
<dbReference type="Proteomes" id="UP000029839">
    <property type="component" value="Unassembled WGS sequence"/>
</dbReference>
<keyword evidence="7 15" id="KW-0418">Kinase</keyword>
<dbReference type="SMART" id="SM00387">
    <property type="entry name" value="HATPase_c"/>
    <property type="match status" value="1"/>
</dbReference>
<comment type="catalytic activity">
    <reaction evidence="1">
        <text>ATP + protein L-histidine = ADP + protein N-phospho-L-histidine.</text>
        <dbReference type="EC" id="2.7.13.3"/>
    </reaction>
</comment>
<dbReference type="InterPro" id="IPR036890">
    <property type="entry name" value="HATPase_C_sf"/>
</dbReference>
<dbReference type="Gene3D" id="6.10.340.10">
    <property type="match status" value="1"/>
</dbReference>
<organism evidence="15 16">
    <name type="scientific">Cellulomonas carbonis T26</name>
    <dbReference type="NCBI Taxonomy" id="947969"/>
    <lineage>
        <taxon>Bacteria</taxon>
        <taxon>Bacillati</taxon>
        <taxon>Actinomycetota</taxon>
        <taxon>Actinomycetes</taxon>
        <taxon>Micrococcales</taxon>
        <taxon>Cellulomonadaceae</taxon>
        <taxon>Cellulomonas</taxon>
    </lineage>
</organism>
<keyword evidence="8 12" id="KW-1133">Transmembrane helix</keyword>
<dbReference type="CDD" id="cd00082">
    <property type="entry name" value="HisKA"/>
    <property type="match status" value="1"/>
</dbReference>
<dbReference type="InterPro" id="IPR005467">
    <property type="entry name" value="His_kinase_dom"/>
</dbReference>
<dbReference type="PROSITE" id="PS50885">
    <property type="entry name" value="HAMP"/>
    <property type="match status" value="1"/>
</dbReference>
<reference evidence="15 16" key="2">
    <citation type="journal article" date="2015" name="Stand. Genomic Sci.">
        <title>Draft genome sequence of Cellulomonas carbonis T26(T) and comparative analysis of six Cellulomonas genomes.</title>
        <authorList>
            <person name="Zhuang W."/>
            <person name="Zhang S."/>
            <person name="Xia X."/>
            <person name="Wang G."/>
        </authorList>
    </citation>
    <scope>NUCLEOTIDE SEQUENCE [LARGE SCALE GENOMIC DNA]</scope>
    <source>
        <strain evidence="15 16">T26</strain>
    </source>
</reference>
<dbReference type="Pfam" id="PF02518">
    <property type="entry name" value="HATPase_c"/>
    <property type="match status" value="1"/>
</dbReference>
<feature type="domain" description="Histidine kinase" evidence="13">
    <location>
        <begin position="315"/>
        <end position="523"/>
    </location>
</feature>
<dbReference type="EMBL" id="AXCY01000111">
    <property type="protein sequence ID" value="KGM09251.1"/>
    <property type="molecule type" value="Genomic_DNA"/>
</dbReference>
<dbReference type="Pfam" id="PF00512">
    <property type="entry name" value="HisKA"/>
    <property type="match status" value="1"/>
</dbReference>
<dbReference type="SUPFAM" id="SSF55874">
    <property type="entry name" value="ATPase domain of HSP90 chaperone/DNA topoisomerase II/histidine kinase"/>
    <property type="match status" value="1"/>
</dbReference>
<evidence type="ECO:0000256" key="3">
    <source>
        <dbReference type="ARBA" id="ARBA00012438"/>
    </source>
</evidence>
<evidence type="ECO:0000256" key="2">
    <source>
        <dbReference type="ARBA" id="ARBA00004236"/>
    </source>
</evidence>
<evidence type="ECO:0000256" key="11">
    <source>
        <dbReference type="SAM" id="MobiDB-lite"/>
    </source>
</evidence>
<dbReference type="GO" id="GO:0005886">
    <property type="term" value="C:plasma membrane"/>
    <property type="evidence" value="ECO:0007669"/>
    <property type="project" value="UniProtKB-SubCell"/>
</dbReference>
<dbReference type="InterPro" id="IPR004358">
    <property type="entry name" value="Sig_transdc_His_kin-like_C"/>
</dbReference>
<evidence type="ECO:0000259" key="14">
    <source>
        <dbReference type="PROSITE" id="PS50885"/>
    </source>
</evidence>
<dbReference type="SUPFAM" id="SSF47384">
    <property type="entry name" value="Homodimeric domain of signal transducing histidine kinase"/>
    <property type="match status" value="1"/>
</dbReference>
<evidence type="ECO:0000256" key="6">
    <source>
        <dbReference type="ARBA" id="ARBA00022692"/>
    </source>
</evidence>
<name>A0A0A0BMT9_9CELL</name>